<keyword evidence="5 6" id="KW-0472">Membrane</keyword>
<dbReference type="GO" id="GO:0022857">
    <property type="term" value="F:transmembrane transporter activity"/>
    <property type="evidence" value="ECO:0007669"/>
    <property type="project" value="InterPro"/>
</dbReference>
<dbReference type="Proteomes" id="UP001443914">
    <property type="component" value="Unassembled WGS sequence"/>
</dbReference>
<dbReference type="InterPro" id="IPR030184">
    <property type="entry name" value="WAT1-related"/>
</dbReference>
<dbReference type="InterPro" id="IPR000620">
    <property type="entry name" value="EamA_dom"/>
</dbReference>
<feature type="transmembrane region" description="Helical" evidence="6">
    <location>
        <begin position="214"/>
        <end position="235"/>
    </location>
</feature>
<sequence>MKSMAGMCHSAKPYLAVLFLQFGTAGLAIIAKLALNDGMNHYSFVVYRHVVATVIISPFAFVLERKSRPRMTLPIFLKILLLGLLEPVIDQNLYYAGMKCTTATFVASLSNIVPALTFVLAWIFRLEKVNVKRVRSLAKVVGTLVTVIGATIMTIVKGPVFRLTKESHHHNSTMSTSNQQSPLKGALMIAGGCVCWAGFIILQAVTLKSYPAEMSLTAMICIAATIEGSLVALAFEWGNKSMWSLHLDSKLLAYIYSGIVCSGLAYYVQGVVMKEKGPVFVTAFSPLSMIIVAFMGSFILAEQLSMGRIIGAVVIVVGLYAVVWGKSKDINMSELEMTNEQIRPDGSPSATESTISDPSINPMISNNNELV</sequence>
<evidence type="ECO:0000313" key="9">
    <source>
        <dbReference type="EMBL" id="KAK9741394.1"/>
    </source>
</evidence>
<gene>
    <name evidence="9" type="ORF">RND81_03G102200</name>
</gene>
<proteinExistence type="inferred from homology"/>
<dbReference type="AlphaFoldDB" id="A0AAW1M5U2"/>
<name>A0AAW1M5U2_SAPOF</name>
<feature type="compositionally biased region" description="Polar residues" evidence="7">
    <location>
        <begin position="348"/>
        <end position="361"/>
    </location>
</feature>
<protein>
    <recommendedName>
        <fullName evidence="6">WAT1-related protein</fullName>
    </recommendedName>
</protein>
<comment type="subcellular location">
    <subcellularLocation>
        <location evidence="1 6">Membrane</location>
        <topology evidence="1 6">Multi-pass membrane protein</topology>
    </subcellularLocation>
</comment>
<feature type="domain" description="EamA" evidence="8">
    <location>
        <begin position="184"/>
        <end position="323"/>
    </location>
</feature>
<comment type="similarity">
    <text evidence="2 6">Belongs to the drug/metabolite transporter (DMT) superfamily. Plant drug/metabolite exporter (P-DME) (TC 2.A.7.4) family.</text>
</comment>
<dbReference type="GO" id="GO:0016020">
    <property type="term" value="C:membrane"/>
    <property type="evidence" value="ECO:0007669"/>
    <property type="project" value="UniProtKB-SubCell"/>
</dbReference>
<evidence type="ECO:0000256" key="6">
    <source>
        <dbReference type="RuleBase" id="RU363077"/>
    </source>
</evidence>
<reference evidence="9" key="1">
    <citation type="submission" date="2024-03" db="EMBL/GenBank/DDBJ databases">
        <title>WGS assembly of Saponaria officinalis var. Norfolk2.</title>
        <authorList>
            <person name="Jenkins J."/>
            <person name="Shu S."/>
            <person name="Grimwood J."/>
            <person name="Barry K."/>
            <person name="Goodstein D."/>
            <person name="Schmutz J."/>
            <person name="Leebens-Mack J."/>
            <person name="Osbourn A."/>
        </authorList>
    </citation>
    <scope>NUCLEOTIDE SEQUENCE [LARGE SCALE GENOMIC DNA]</scope>
    <source>
        <strain evidence="9">JIC</strain>
    </source>
</reference>
<feature type="domain" description="EamA" evidence="8">
    <location>
        <begin position="14"/>
        <end position="153"/>
    </location>
</feature>
<dbReference type="Pfam" id="PF00892">
    <property type="entry name" value="EamA"/>
    <property type="match status" value="2"/>
</dbReference>
<evidence type="ECO:0000259" key="8">
    <source>
        <dbReference type="Pfam" id="PF00892"/>
    </source>
</evidence>
<evidence type="ECO:0000256" key="1">
    <source>
        <dbReference type="ARBA" id="ARBA00004141"/>
    </source>
</evidence>
<feature type="transmembrane region" description="Helical" evidence="6">
    <location>
        <begin position="280"/>
        <end position="300"/>
    </location>
</feature>
<keyword evidence="3 6" id="KW-0812">Transmembrane</keyword>
<keyword evidence="10" id="KW-1185">Reference proteome</keyword>
<evidence type="ECO:0000256" key="7">
    <source>
        <dbReference type="SAM" id="MobiDB-lite"/>
    </source>
</evidence>
<feature type="transmembrane region" description="Helical" evidence="6">
    <location>
        <begin position="251"/>
        <end position="268"/>
    </location>
</feature>
<comment type="caution">
    <text evidence="9">The sequence shown here is derived from an EMBL/GenBank/DDBJ whole genome shotgun (WGS) entry which is preliminary data.</text>
</comment>
<organism evidence="9 10">
    <name type="scientific">Saponaria officinalis</name>
    <name type="common">Common soapwort</name>
    <name type="synonym">Lychnis saponaria</name>
    <dbReference type="NCBI Taxonomy" id="3572"/>
    <lineage>
        <taxon>Eukaryota</taxon>
        <taxon>Viridiplantae</taxon>
        <taxon>Streptophyta</taxon>
        <taxon>Embryophyta</taxon>
        <taxon>Tracheophyta</taxon>
        <taxon>Spermatophyta</taxon>
        <taxon>Magnoliopsida</taxon>
        <taxon>eudicotyledons</taxon>
        <taxon>Gunneridae</taxon>
        <taxon>Pentapetalae</taxon>
        <taxon>Caryophyllales</taxon>
        <taxon>Caryophyllaceae</taxon>
        <taxon>Caryophylleae</taxon>
        <taxon>Saponaria</taxon>
    </lineage>
</organism>
<keyword evidence="4 6" id="KW-1133">Transmembrane helix</keyword>
<dbReference type="EMBL" id="JBDFQZ010000003">
    <property type="protein sequence ID" value="KAK9741394.1"/>
    <property type="molecule type" value="Genomic_DNA"/>
</dbReference>
<feature type="transmembrane region" description="Helical" evidence="6">
    <location>
        <begin position="136"/>
        <end position="156"/>
    </location>
</feature>
<accession>A0AAW1M5U2</accession>
<feature type="transmembrane region" description="Helical" evidence="6">
    <location>
        <begin position="306"/>
        <end position="325"/>
    </location>
</feature>
<dbReference type="PANTHER" id="PTHR31218">
    <property type="entry name" value="WAT1-RELATED PROTEIN"/>
    <property type="match status" value="1"/>
</dbReference>
<evidence type="ECO:0000256" key="4">
    <source>
        <dbReference type="ARBA" id="ARBA00022989"/>
    </source>
</evidence>
<evidence type="ECO:0000256" key="2">
    <source>
        <dbReference type="ARBA" id="ARBA00007635"/>
    </source>
</evidence>
<feature type="transmembrane region" description="Helical" evidence="6">
    <location>
        <begin position="183"/>
        <end position="202"/>
    </location>
</feature>
<dbReference type="InterPro" id="IPR037185">
    <property type="entry name" value="EmrE-like"/>
</dbReference>
<evidence type="ECO:0000256" key="5">
    <source>
        <dbReference type="ARBA" id="ARBA00023136"/>
    </source>
</evidence>
<feature type="transmembrane region" description="Helical" evidence="6">
    <location>
        <begin position="102"/>
        <end position="124"/>
    </location>
</feature>
<evidence type="ECO:0000313" key="10">
    <source>
        <dbReference type="Proteomes" id="UP001443914"/>
    </source>
</evidence>
<evidence type="ECO:0000256" key="3">
    <source>
        <dbReference type="ARBA" id="ARBA00022692"/>
    </source>
</evidence>
<feature type="region of interest" description="Disordered" evidence="7">
    <location>
        <begin position="340"/>
        <end position="361"/>
    </location>
</feature>
<dbReference type="SUPFAM" id="SSF103481">
    <property type="entry name" value="Multidrug resistance efflux transporter EmrE"/>
    <property type="match status" value="2"/>
</dbReference>
<feature type="transmembrane region" description="Helical" evidence="6">
    <location>
        <begin position="44"/>
        <end position="63"/>
    </location>
</feature>
<feature type="transmembrane region" description="Helical" evidence="6">
    <location>
        <begin position="75"/>
        <end position="96"/>
    </location>
</feature>